<proteinExistence type="predicted"/>
<evidence type="ECO:0000313" key="1">
    <source>
        <dbReference type="EMBL" id="MVN77533.1"/>
    </source>
</evidence>
<protein>
    <submittedName>
        <fullName evidence="1">Uncharacterized protein</fullName>
    </submittedName>
</protein>
<sequence>MREITEAEKETLRFQREVAELKKLSLETEQLARTTAWPARMAELVKTVVTVGGGLIALGIGYNLTDLKNEKLKQEVSKNEVTVKRLQAEQGKLATLNAQYLAAITSARRKVQAVTKQTELATQRLDSLAQLAAGSPEDHAKLATVGPQLQQLRQSFLAIDQHAGDVTVDLQAAKPTAPQVAPAGVAPLASQIEGLFARTASRRGAAYQALMSYYATDPTLVPTLIKRAEAEPSNLNGLYNTLVVLAHLSPLPPGTDVEAVRAFAQANRGKGSRIKERVDKLLERLPRQ</sequence>
<evidence type="ECO:0000313" key="2">
    <source>
        <dbReference type="Proteomes" id="UP000441336"/>
    </source>
</evidence>
<keyword evidence="2" id="KW-1185">Reference proteome</keyword>
<dbReference type="AlphaFoldDB" id="A0A7K1TGP6"/>
<organism evidence="1 2">
    <name type="scientific">Hymenobacter ginkgonis</name>
    <dbReference type="NCBI Taxonomy" id="2682976"/>
    <lineage>
        <taxon>Bacteria</taxon>
        <taxon>Pseudomonadati</taxon>
        <taxon>Bacteroidota</taxon>
        <taxon>Cytophagia</taxon>
        <taxon>Cytophagales</taxon>
        <taxon>Hymenobacteraceae</taxon>
        <taxon>Hymenobacter</taxon>
    </lineage>
</organism>
<comment type="caution">
    <text evidence="1">The sequence shown here is derived from an EMBL/GenBank/DDBJ whole genome shotgun (WGS) entry which is preliminary data.</text>
</comment>
<accession>A0A7K1TGP6</accession>
<dbReference type="RefSeq" id="WP_157566648.1">
    <property type="nucleotide sequence ID" value="NZ_WQKZ01000003.1"/>
</dbReference>
<reference evidence="1 2" key="1">
    <citation type="submission" date="2019-12" db="EMBL/GenBank/DDBJ databases">
        <title>Hymenobacter sp. HMF4947 Genome sequencing and assembly.</title>
        <authorList>
            <person name="Kang H."/>
            <person name="Cha I."/>
            <person name="Kim H."/>
            <person name="Joh K."/>
        </authorList>
    </citation>
    <scope>NUCLEOTIDE SEQUENCE [LARGE SCALE GENOMIC DNA]</scope>
    <source>
        <strain evidence="1 2">HMF4947</strain>
    </source>
</reference>
<gene>
    <name evidence="1" type="ORF">GO988_14450</name>
</gene>
<name>A0A7K1TGP6_9BACT</name>
<dbReference type="Proteomes" id="UP000441336">
    <property type="component" value="Unassembled WGS sequence"/>
</dbReference>
<dbReference type="EMBL" id="WQKZ01000003">
    <property type="protein sequence ID" value="MVN77533.1"/>
    <property type="molecule type" value="Genomic_DNA"/>
</dbReference>